<dbReference type="EMBL" id="UINC01007321">
    <property type="protein sequence ID" value="SVA32667.1"/>
    <property type="molecule type" value="Genomic_DNA"/>
</dbReference>
<evidence type="ECO:0000313" key="1">
    <source>
        <dbReference type="EMBL" id="SVA32667.1"/>
    </source>
</evidence>
<sequence>MGKVDSKEVGLEIGLLLTRFFFNSEDLHFGYW</sequence>
<name>A0A381UZ68_9ZZZZ</name>
<organism evidence="1">
    <name type="scientific">marine metagenome</name>
    <dbReference type="NCBI Taxonomy" id="408172"/>
    <lineage>
        <taxon>unclassified sequences</taxon>
        <taxon>metagenomes</taxon>
        <taxon>ecological metagenomes</taxon>
    </lineage>
</organism>
<gene>
    <name evidence="1" type="ORF">METZ01_LOCUS85521</name>
</gene>
<proteinExistence type="predicted"/>
<reference evidence="1" key="1">
    <citation type="submission" date="2018-05" db="EMBL/GenBank/DDBJ databases">
        <authorList>
            <person name="Lanie J.A."/>
            <person name="Ng W.-L."/>
            <person name="Kazmierczak K.M."/>
            <person name="Andrzejewski T.M."/>
            <person name="Davidsen T.M."/>
            <person name="Wayne K.J."/>
            <person name="Tettelin H."/>
            <person name="Glass J.I."/>
            <person name="Rusch D."/>
            <person name="Podicherti R."/>
            <person name="Tsui H.-C.T."/>
            <person name="Winkler M.E."/>
        </authorList>
    </citation>
    <scope>NUCLEOTIDE SEQUENCE</scope>
</reference>
<protein>
    <submittedName>
        <fullName evidence="1">Uncharacterized protein</fullName>
    </submittedName>
</protein>
<accession>A0A381UZ68</accession>
<dbReference type="AlphaFoldDB" id="A0A381UZ68"/>
<feature type="non-terminal residue" evidence="1">
    <location>
        <position position="32"/>
    </location>
</feature>